<feature type="transmembrane region" description="Helical" evidence="12">
    <location>
        <begin position="183"/>
        <end position="201"/>
    </location>
</feature>
<feature type="transmembrane region" description="Helical" evidence="12">
    <location>
        <begin position="154"/>
        <end position="177"/>
    </location>
</feature>
<evidence type="ECO:0000256" key="4">
    <source>
        <dbReference type="ARBA" id="ARBA00022670"/>
    </source>
</evidence>
<keyword evidence="9 12" id="KW-1133">Transmembrane helix</keyword>
<evidence type="ECO:0000256" key="12">
    <source>
        <dbReference type="SAM" id="Phobius"/>
    </source>
</evidence>
<dbReference type="GO" id="GO:0008237">
    <property type="term" value="F:metallopeptidase activity"/>
    <property type="evidence" value="ECO:0007669"/>
    <property type="project" value="UniProtKB-KW"/>
</dbReference>
<evidence type="ECO:0000256" key="11">
    <source>
        <dbReference type="ARBA" id="ARBA00023136"/>
    </source>
</evidence>
<proteinExistence type="inferred from homology"/>
<feature type="transmembrane region" description="Helical" evidence="12">
    <location>
        <begin position="16"/>
        <end position="42"/>
    </location>
</feature>
<organism evidence="14 15">
    <name type="scientific">Laceyella tengchongensis</name>
    <dbReference type="NCBI Taxonomy" id="574699"/>
    <lineage>
        <taxon>Bacteria</taxon>
        <taxon>Bacillati</taxon>
        <taxon>Bacillota</taxon>
        <taxon>Bacilli</taxon>
        <taxon>Bacillales</taxon>
        <taxon>Thermoactinomycetaceae</taxon>
        <taxon>Laceyella</taxon>
    </lineage>
</organism>
<evidence type="ECO:0000259" key="13">
    <source>
        <dbReference type="Pfam" id="PF02163"/>
    </source>
</evidence>
<evidence type="ECO:0000313" key="15">
    <source>
        <dbReference type="Proteomes" id="UP001157946"/>
    </source>
</evidence>
<dbReference type="PANTHER" id="PTHR39188">
    <property type="entry name" value="MEMBRANE-ASSOCIATED ZINC METALLOPROTEASE M50B"/>
    <property type="match status" value="1"/>
</dbReference>
<dbReference type="GO" id="GO:0006508">
    <property type="term" value="P:proteolysis"/>
    <property type="evidence" value="ECO:0007669"/>
    <property type="project" value="UniProtKB-KW"/>
</dbReference>
<gene>
    <name evidence="14" type="ORF">SAMN06265361_10614</name>
</gene>
<dbReference type="CDD" id="cd06161">
    <property type="entry name" value="S2P-M50_SpoIVFB"/>
    <property type="match status" value="1"/>
</dbReference>
<evidence type="ECO:0000256" key="2">
    <source>
        <dbReference type="ARBA" id="ARBA00004141"/>
    </source>
</evidence>
<dbReference type="AlphaFoldDB" id="A0AA46AGI3"/>
<reference evidence="14" key="1">
    <citation type="submission" date="2017-05" db="EMBL/GenBank/DDBJ databases">
        <authorList>
            <person name="Varghese N."/>
            <person name="Submissions S."/>
        </authorList>
    </citation>
    <scope>NUCLEOTIDE SEQUENCE</scope>
    <source>
        <strain evidence="14">DSM 45262</strain>
    </source>
</reference>
<dbReference type="GO" id="GO:0016020">
    <property type="term" value="C:membrane"/>
    <property type="evidence" value="ECO:0007669"/>
    <property type="project" value="UniProtKB-SubCell"/>
</dbReference>
<name>A0AA46AGI3_9BACL</name>
<sequence length="312" mass="35493">MNRAGGKWVRFQIHPLFWLVIGSGVWTGYFIELLTLFVVVLVHELGHLAAARAVGWRIGSLELLPFGGVLRVDEWGTAPARDEVVVALAGPFQHLFMILFSLLFYRAGFWSEHWTGYFIQANCMIAGFNLLPIYPLDGGKVLQATMSYFFPYRLCITFTLLLGMGLSACLLACAFILPESGVWIHLAGIALFLLFSNIMAWRQKNFQYIRFLLSRAGNRTTKAGRRRKRSVQGDLTLKGAVKQLYKETVHEWEVRDRHGRVLGSVSEQLLLDACVNKGLHHLKVKELLPKSDWGRPIHTPRKIGHTYHRKSF</sequence>
<keyword evidence="15" id="KW-1185">Reference proteome</keyword>
<keyword evidence="6" id="KW-0479">Metal-binding</keyword>
<evidence type="ECO:0000256" key="8">
    <source>
        <dbReference type="ARBA" id="ARBA00022833"/>
    </source>
</evidence>
<dbReference type="PANTHER" id="PTHR39188:SF3">
    <property type="entry name" value="STAGE IV SPORULATION PROTEIN FB"/>
    <property type="match status" value="1"/>
</dbReference>
<feature type="transmembrane region" description="Helical" evidence="12">
    <location>
        <begin position="117"/>
        <end position="134"/>
    </location>
</feature>
<accession>A0AA46AGI3</accession>
<comment type="cofactor">
    <cofactor evidence="1">
        <name>Zn(2+)</name>
        <dbReference type="ChEBI" id="CHEBI:29105"/>
    </cofactor>
</comment>
<feature type="transmembrane region" description="Helical" evidence="12">
    <location>
        <begin position="84"/>
        <end position="105"/>
    </location>
</feature>
<comment type="subcellular location">
    <subcellularLocation>
        <location evidence="2">Membrane</location>
        <topology evidence="2">Multi-pass membrane protein</topology>
    </subcellularLocation>
</comment>
<keyword evidence="8" id="KW-0862">Zinc</keyword>
<comment type="similarity">
    <text evidence="3">Belongs to the peptidase M50B family.</text>
</comment>
<dbReference type="Proteomes" id="UP001157946">
    <property type="component" value="Unassembled WGS sequence"/>
</dbReference>
<evidence type="ECO:0000256" key="7">
    <source>
        <dbReference type="ARBA" id="ARBA00022801"/>
    </source>
</evidence>
<dbReference type="Pfam" id="PF02163">
    <property type="entry name" value="Peptidase_M50"/>
    <property type="match status" value="1"/>
</dbReference>
<feature type="transmembrane region" description="Helical" evidence="12">
    <location>
        <begin position="54"/>
        <end position="72"/>
    </location>
</feature>
<dbReference type="InterPro" id="IPR008915">
    <property type="entry name" value="Peptidase_M50"/>
</dbReference>
<keyword evidence="7" id="KW-0378">Hydrolase</keyword>
<protein>
    <submittedName>
        <fullName evidence="14">Stage IV sporulation protein FB</fullName>
    </submittedName>
</protein>
<dbReference type="EMBL" id="FXTU01000006">
    <property type="protein sequence ID" value="SMP27921.1"/>
    <property type="molecule type" value="Genomic_DNA"/>
</dbReference>
<feature type="domain" description="Peptidase M50" evidence="13">
    <location>
        <begin position="33"/>
        <end position="103"/>
    </location>
</feature>
<evidence type="ECO:0000256" key="10">
    <source>
        <dbReference type="ARBA" id="ARBA00023049"/>
    </source>
</evidence>
<keyword evidence="5 12" id="KW-0812">Transmembrane</keyword>
<keyword evidence="4" id="KW-0645">Protease</keyword>
<evidence type="ECO:0000256" key="1">
    <source>
        <dbReference type="ARBA" id="ARBA00001947"/>
    </source>
</evidence>
<evidence type="ECO:0000313" key="14">
    <source>
        <dbReference type="EMBL" id="SMP27921.1"/>
    </source>
</evidence>
<comment type="caution">
    <text evidence="14">The sequence shown here is derived from an EMBL/GenBank/DDBJ whole genome shotgun (WGS) entry which is preliminary data.</text>
</comment>
<evidence type="ECO:0000256" key="5">
    <source>
        <dbReference type="ARBA" id="ARBA00022692"/>
    </source>
</evidence>
<evidence type="ECO:0000256" key="6">
    <source>
        <dbReference type="ARBA" id="ARBA00022723"/>
    </source>
</evidence>
<keyword evidence="11 12" id="KW-0472">Membrane</keyword>
<evidence type="ECO:0000256" key="3">
    <source>
        <dbReference type="ARBA" id="ARBA00007931"/>
    </source>
</evidence>
<keyword evidence="10" id="KW-0482">Metalloprotease</keyword>
<dbReference type="GO" id="GO:0046872">
    <property type="term" value="F:metal ion binding"/>
    <property type="evidence" value="ECO:0007669"/>
    <property type="project" value="UniProtKB-KW"/>
</dbReference>
<dbReference type="RefSeq" id="WP_102992048.1">
    <property type="nucleotide sequence ID" value="NZ_FXTU01000006.1"/>
</dbReference>
<evidence type="ECO:0000256" key="9">
    <source>
        <dbReference type="ARBA" id="ARBA00022989"/>
    </source>
</evidence>